<evidence type="ECO:0000313" key="1">
    <source>
        <dbReference type="EMBL" id="AYO30597.1"/>
    </source>
</evidence>
<name>A0A3G2R6Y4_9FIRM</name>
<evidence type="ECO:0008006" key="3">
    <source>
        <dbReference type="Google" id="ProtNLM"/>
    </source>
</evidence>
<dbReference type="AlphaFoldDB" id="A0A3G2R6Y4"/>
<accession>A0A3G2R6Y4</accession>
<sequence>MAYCTIQDIRDEGITAEQATDVRLTNLIALATAYIDGVTRQWFEPRAMTITLDGNGSETLLLPVFPIEVVSVTVDGQAITDYKVYNRFFPDDRRNPKFYRETRWPKGRQNVSIEGTWGFVDKVGEQYLTPAMIKQIAKRLVIRELPLLGDAEGQEERKRARIVSENTDGHSYTLERLASTLDLTGDPDIDGVLALFRAPIVIGGV</sequence>
<protein>
    <recommendedName>
        <fullName evidence="3">Phage gp6-like head-tail connector protein</fullName>
    </recommendedName>
</protein>
<dbReference type="Proteomes" id="UP000280960">
    <property type="component" value="Chromosome"/>
</dbReference>
<reference evidence="1 2" key="1">
    <citation type="submission" date="2018-10" db="EMBL/GenBank/DDBJ databases">
        <authorList>
            <person name="Zhang X."/>
        </authorList>
    </citation>
    <scope>NUCLEOTIDE SEQUENCE [LARGE SCALE GENOMIC DNA]</scope>
    <source>
        <strain evidence="1 2">SK-G1</strain>
    </source>
</reference>
<dbReference type="EMBL" id="CP033169">
    <property type="protein sequence ID" value="AYO30597.1"/>
    <property type="molecule type" value="Genomic_DNA"/>
</dbReference>
<keyword evidence="2" id="KW-1185">Reference proteome</keyword>
<evidence type="ECO:0000313" key="2">
    <source>
        <dbReference type="Proteomes" id="UP000280960"/>
    </source>
</evidence>
<gene>
    <name evidence="1" type="ORF">D2962_08165</name>
</gene>
<organism evidence="1 2">
    <name type="scientific">Biomaibacter acetigenes</name>
    <dbReference type="NCBI Taxonomy" id="2316383"/>
    <lineage>
        <taxon>Bacteria</taxon>
        <taxon>Bacillati</taxon>
        <taxon>Bacillota</taxon>
        <taxon>Clostridia</taxon>
        <taxon>Thermosediminibacterales</taxon>
        <taxon>Tepidanaerobacteraceae</taxon>
        <taxon>Biomaibacter</taxon>
    </lineage>
</organism>
<proteinExistence type="predicted"/>
<dbReference type="KEGG" id="bacg:D2962_08165"/>